<protein>
    <submittedName>
        <fullName evidence="2">ATP synthase F0 subunit 8</fullName>
    </submittedName>
</protein>
<sequence length="50" mass="6146">MPQLMPLMWIFSVLMILLLMLVFLNMYFLLFNPLSFFIKKSNELNYLVKW</sequence>
<proteinExistence type="predicted"/>
<dbReference type="RefSeq" id="YP_009107072.1">
    <property type="nucleotide sequence ID" value="NC_025557.1"/>
</dbReference>
<name>A0A0U1XGW3_OXYST</name>
<keyword evidence="1" id="KW-1133">Transmembrane helix</keyword>
<evidence type="ECO:0000256" key="1">
    <source>
        <dbReference type="SAM" id="Phobius"/>
    </source>
</evidence>
<keyword evidence="1" id="KW-0812">Transmembrane</keyword>
<dbReference type="GeneID" id="22161663"/>
<accession>A0A0U1XGW3</accession>
<keyword evidence="1" id="KW-0472">Membrane</keyword>
<dbReference type="CTD" id="4509"/>
<feature type="transmembrane region" description="Helical" evidence="1">
    <location>
        <begin position="6"/>
        <end position="30"/>
    </location>
</feature>
<organism evidence="2">
    <name type="scientific">Oxytate striatipes</name>
    <name type="common">Green crab spider</name>
    <dbReference type="NCBI Taxonomy" id="1112455"/>
    <lineage>
        <taxon>Eukaryota</taxon>
        <taxon>Metazoa</taxon>
        <taxon>Ecdysozoa</taxon>
        <taxon>Arthropoda</taxon>
        <taxon>Chelicerata</taxon>
        <taxon>Arachnida</taxon>
        <taxon>Araneae</taxon>
        <taxon>Araneomorphae</taxon>
        <taxon>Entelegynae</taxon>
        <taxon>Dionycha</taxon>
        <taxon>Thomisidae</taxon>
        <taxon>Oxytate</taxon>
    </lineage>
</organism>
<reference evidence="2" key="1">
    <citation type="journal article" date="2014" name="Mitochondrial DNA">
        <title>The complete mitochondrial genome of the green crab spider Oxytate striatipes (Araneae: Thomisidae).</title>
        <authorList>
            <person name="Kim J.Y."/>
            <person name="Yoo J.S."/>
            <person name="Park Y.C."/>
        </authorList>
    </citation>
    <scope>NUCLEOTIDE SEQUENCE</scope>
</reference>
<keyword evidence="2" id="KW-0496">Mitochondrion</keyword>
<evidence type="ECO:0000313" key="2">
    <source>
        <dbReference type="EMBL" id="AIT96920.1"/>
    </source>
</evidence>
<geneLocation type="mitochondrion" evidence="2"/>
<gene>
    <name evidence="2" type="primary">ATP8</name>
</gene>
<dbReference type="AlphaFoldDB" id="A0A0U1XGW3"/>
<dbReference type="EMBL" id="KM507783">
    <property type="protein sequence ID" value="AIT96920.1"/>
    <property type="molecule type" value="Genomic_DNA"/>
</dbReference>